<keyword evidence="2" id="KW-0812">Transmembrane</keyword>
<dbReference type="GO" id="GO:0008061">
    <property type="term" value="F:chitin binding"/>
    <property type="evidence" value="ECO:0007669"/>
    <property type="project" value="InterPro"/>
</dbReference>
<evidence type="ECO:0000256" key="1">
    <source>
        <dbReference type="SAM" id="MobiDB-lite"/>
    </source>
</evidence>
<feature type="non-terminal residue" evidence="4">
    <location>
        <position position="1"/>
    </location>
</feature>
<reference evidence="4" key="1">
    <citation type="submission" date="2015-11" db="EMBL/GenBank/DDBJ databases">
        <title>De novo transcriptome assembly of four potential Pierce s Disease insect vectors from Arizona vineyards.</title>
        <authorList>
            <person name="Tassone E.E."/>
        </authorList>
    </citation>
    <scope>NUCLEOTIDE SEQUENCE</scope>
</reference>
<name>A0A1B6FJK8_9HEMI</name>
<dbReference type="SMART" id="SM00494">
    <property type="entry name" value="ChtBD2"/>
    <property type="match status" value="1"/>
</dbReference>
<sequence>PEKTVRLVLESFPTRRLRMAFLNMVILTILSVLFAIVVCQQCPKHGETRIADPNNNCRYLLCREGKGRWYTCPQGKIFSESDQCCVWPRKSSSDNKQSKNSANVQKSKNSDSGNSKKQNSGSSSNSKSSNGNGRYVADYHW</sequence>
<keyword evidence="2" id="KW-0472">Membrane</keyword>
<dbReference type="Gene3D" id="2.170.140.10">
    <property type="entry name" value="Chitin binding domain"/>
    <property type="match status" value="1"/>
</dbReference>
<dbReference type="GO" id="GO:0005576">
    <property type="term" value="C:extracellular region"/>
    <property type="evidence" value="ECO:0007669"/>
    <property type="project" value="InterPro"/>
</dbReference>
<proteinExistence type="predicted"/>
<accession>A0A1B6FJK8</accession>
<dbReference type="InterPro" id="IPR002557">
    <property type="entry name" value="Chitin-bd_dom"/>
</dbReference>
<evidence type="ECO:0000259" key="3">
    <source>
        <dbReference type="SMART" id="SM00494"/>
    </source>
</evidence>
<dbReference type="AlphaFoldDB" id="A0A1B6FJK8"/>
<feature type="transmembrane region" description="Helical" evidence="2">
    <location>
        <begin position="20"/>
        <end position="39"/>
    </location>
</feature>
<gene>
    <name evidence="4" type="ORF">g.21514</name>
</gene>
<dbReference type="EMBL" id="GECZ01019399">
    <property type="protein sequence ID" value="JAS50370.1"/>
    <property type="molecule type" value="Transcribed_RNA"/>
</dbReference>
<keyword evidence="2" id="KW-1133">Transmembrane helix</keyword>
<evidence type="ECO:0000313" key="4">
    <source>
        <dbReference type="EMBL" id="JAS50370.1"/>
    </source>
</evidence>
<feature type="compositionally biased region" description="Low complexity" evidence="1">
    <location>
        <begin position="98"/>
        <end position="133"/>
    </location>
</feature>
<dbReference type="SUPFAM" id="SSF57625">
    <property type="entry name" value="Invertebrate chitin-binding proteins"/>
    <property type="match status" value="1"/>
</dbReference>
<evidence type="ECO:0000256" key="2">
    <source>
        <dbReference type="SAM" id="Phobius"/>
    </source>
</evidence>
<dbReference type="Pfam" id="PF01607">
    <property type="entry name" value="CBM_14"/>
    <property type="match status" value="1"/>
</dbReference>
<dbReference type="InterPro" id="IPR036508">
    <property type="entry name" value="Chitin-bd_dom_sf"/>
</dbReference>
<organism evidence="4">
    <name type="scientific">Cuerna arida</name>
    <dbReference type="NCBI Taxonomy" id="1464854"/>
    <lineage>
        <taxon>Eukaryota</taxon>
        <taxon>Metazoa</taxon>
        <taxon>Ecdysozoa</taxon>
        <taxon>Arthropoda</taxon>
        <taxon>Hexapoda</taxon>
        <taxon>Insecta</taxon>
        <taxon>Pterygota</taxon>
        <taxon>Neoptera</taxon>
        <taxon>Paraneoptera</taxon>
        <taxon>Hemiptera</taxon>
        <taxon>Auchenorrhyncha</taxon>
        <taxon>Membracoidea</taxon>
        <taxon>Cicadellidae</taxon>
        <taxon>Cicadellinae</taxon>
        <taxon>Proconiini</taxon>
        <taxon>Cuerna</taxon>
    </lineage>
</organism>
<feature type="domain" description="Chitin-binding type-2" evidence="3">
    <location>
        <begin position="40"/>
        <end position="92"/>
    </location>
</feature>
<protein>
    <recommendedName>
        <fullName evidence="3">Chitin-binding type-2 domain-containing protein</fullName>
    </recommendedName>
</protein>
<feature type="region of interest" description="Disordered" evidence="1">
    <location>
        <begin position="88"/>
        <end position="141"/>
    </location>
</feature>